<sequence length="150" mass="17381">MRKLRARRRASKCDPRLAAMRAAGTRAADRSPSADDAERRERRLSKTSDNSKEHLDRQDSRTTSLSSPKVSRKYFTNWKQACDKTKDKTRELLKRWRTLPEAGGGEGAGEEPMQPSGESEQHHGWSVHVWSEYQRQWRYLESRNENGPIL</sequence>
<evidence type="ECO:0000256" key="1">
    <source>
        <dbReference type="SAM" id="MobiDB-lite"/>
    </source>
</evidence>
<reference evidence="2 3" key="1">
    <citation type="journal article" date="2019" name="Commun. Biol.">
        <title>The bagworm genome reveals a unique fibroin gene that provides high tensile strength.</title>
        <authorList>
            <person name="Kono N."/>
            <person name="Nakamura H."/>
            <person name="Ohtoshi R."/>
            <person name="Tomita M."/>
            <person name="Numata K."/>
            <person name="Arakawa K."/>
        </authorList>
    </citation>
    <scope>NUCLEOTIDE SEQUENCE [LARGE SCALE GENOMIC DNA]</scope>
</reference>
<dbReference type="OrthoDB" id="6664071at2759"/>
<feature type="compositionally biased region" description="Basic and acidic residues" evidence="1">
    <location>
        <begin position="27"/>
        <end position="60"/>
    </location>
</feature>
<feature type="compositionally biased region" description="Low complexity" evidence="1">
    <location>
        <begin position="16"/>
        <end position="26"/>
    </location>
</feature>
<dbReference type="EMBL" id="BGZK01001241">
    <property type="protein sequence ID" value="GBP75239.1"/>
    <property type="molecule type" value="Genomic_DNA"/>
</dbReference>
<evidence type="ECO:0000313" key="3">
    <source>
        <dbReference type="Proteomes" id="UP000299102"/>
    </source>
</evidence>
<protein>
    <submittedName>
        <fullName evidence="2">Uncharacterized protein</fullName>
    </submittedName>
</protein>
<feature type="compositionally biased region" description="Basic residues" evidence="1">
    <location>
        <begin position="1"/>
        <end position="10"/>
    </location>
</feature>
<keyword evidence="3" id="KW-1185">Reference proteome</keyword>
<dbReference type="STRING" id="151549.A0A4C1YKR7"/>
<accession>A0A4C1YKR7</accession>
<proteinExistence type="predicted"/>
<evidence type="ECO:0000313" key="2">
    <source>
        <dbReference type="EMBL" id="GBP75239.1"/>
    </source>
</evidence>
<name>A0A4C1YKR7_EUMVA</name>
<dbReference type="AlphaFoldDB" id="A0A4C1YKR7"/>
<organism evidence="2 3">
    <name type="scientific">Eumeta variegata</name>
    <name type="common">Bagworm moth</name>
    <name type="synonym">Eumeta japonica</name>
    <dbReference type="NCBI Taxonomy" id="151549"/>
    <lineage>
        <taxon>Eukaryota</taxon>
        <taxon>Metazoa</taxon>
        <taxon>Ecdysozoa</taxon>
        <taxon>Arthropoda</taxon>
        <taxon>Hexapoda</taxon>
        <taxon>Insecta</taxon>
        <taxon>Pterygota</taxon>
        <taxon>Neoptera</taxon>
        <taxon>Endopterygota</taxon>
        <taxon>Lepidoptera</taxon>
        <taxon>Glossata</taxon>
        <taxon>Ditrysia</taxon>
        <taxon>Tineoidea</taxon>
        <taxon>Psychidae</taxon>
        <taxon>Oiketicinae</taxon>
        <taxon>Eumeta</taxon>
    </lineage>
</organism>
<feature type="region of interest" description="Disordered" evidence="1">
    <location>
        <begin position="1"/>
        <end position="70"/>
    </location>
</feature>
<gene>
    <name evidence="2" type="ORF">EVAR_45438_1</name>
</gene>
<comment type="caution">
    <text evidence="2">The sequence shown here is derived from an EMBL/GenBank/DDBJ whole genome shotgun (WGS) entry which is preliminary data.</text>
</comment>
<feature type="region of interest" description="Disordered" evidence="1">
    <location>
        <begin position="89"/>
        <end position="124"/>
    </location>
</feature>
<dbReference type="Proteomes" id="UP000299102">
    <property type="component" value="Unassembled WGS sequence"/>
</dbReference>